<dbReference type="Pfam" id="PF01873">
    <property type="entry name" value="eIF-5_eIF-2B"/>
    <property type="match status" value="1"/>
</dbReference>
<dbReference type="InterPro" id="IPR016024">
    <property type="entry name" value="ARM-type_fold"/>
</dbReference>
<accession>A0A7S2CA39</accession>
<dbReference type="Pfam" id="PF02020">
    <property type="entry name" value="W2"/>
    <property type="match status" value="1"/>
</dbReference>
<dbReference type="GO" id="GO:0005092">
    <property type="term" value="F:GDP-dissociation inhibitor activity"/>
    <property type="evidence" value="ECO:0007669"/>
    <property type="project" value="TreeGrafter"/>
</dbReference>
<dbReference type="SMART" id="SM00653">
    <property type="entry name" value="eIF2B_5"/>
    <property type="match status" value="1"/>
</dbReference>
<keyword evidence="4" id="KW-0648">Protein biosynthesis</keyword>
<dbReference type="SUPFAM" id="SSF100966">
    <property type="entry name" value="Translation initiation factor 2 beta, aIF2beta, N-terminal domain"/>
    <property type="match status" value="1"/>
</dbReference>
<dbReference type="EMBL" id="HBGU01013360">
    <property type="protein sequence ID" value="CAD9419356.1"/>
    <property type="molecule type" value="Transcribed_RNA"/>
</dbReference>
<sequence>MSLLNIGGGDDPAYRYKMPAVVGKKEGIGNGKKTVIVNATDVAKSLKRPFQYLVKYCAVELGAVSTFDTVQGSGTVNGWHETPVLQEKTNKFIKEWVLCPRCKLPETSMEIGKKKEIVFDCKACGYHGNADSSHKLATFILNNPPDSKGGIQDKTTGGKKTKEDRAREKAEKKGGGKKDKDEDDEGGDEDGGDWDKRKEVTAPEADDAEDDGDWAVDVSDAAVEAREKAAQSSFDKIEAATKELSVDGKESEGKKKKKKDDDDDKFGDEEEREALKAAISASVKAAMVESTEGSPDGAIKSLMAVAKEHDLEPNDLFGFIFAVAFDENAVKQLSTHKTVLLKLLKASPDKKKTQKFIISPCLETLVGETHKDTLLKKTPALLKAMYDMDLLEEDAIIKWYDKGSKKKLGKAVREAAEPCVTWLKEADEDDDDDDDDEE</sequence>
<dbReference type="PANTHER" id="PTHR23001:SF7">
    <property type="entry name" value="EUKARYOTIC TRANSLATION INITIATION FACTOR 5"/>
    <property type="match status" value="1"/>
</dbReference>
<evidence type="ECO:0000256" key="1">
    <source>
        <dbReference type="ARBA" id="ARBA00010397"/>
    </source>
</evidence>
<feature type="compositionally biased region" description="Basic and acidic residues" evidence="6">
    <location>
        <begin position="243"/>
        <end position="253"/>
    </location>
</feature>
<dbReference type="Gene3D" id="1.25.40.180">
    <property type="match status" value="1"/>
</dbReference>
<evidence type="ECO:0000259" key="7">
    <source>
        <dbReference type="PROSITE" id="PS51363"/>
    </source>
</evidence>
<dbReference type="FunFam" id="3.30.30.170:FF:000002">
    <property type="entry name" value="Eukaryotic translation initiation factor 5"/>
    <property type="match status" value="1"/>
</dbReference>
<dbReference type="InterPro" id="IPR016189">
    <property type="entry name" value="Transl_init_fac_IF2/IF5_N"/>
</dbReference>
<evidence type="ECO:0000256" key="3">
    <source>
        <dbReference type="ARBA" id="ARBA00022741"/>
    </source>
</evidence>
<gene>
    <name evidence="8" type="ORF">CBRE1094_LOCUS7242</name>
</gene>
<evidence type="ECO:0000256" key="5">
    <source>
        <dbReference type="ARBA" id="ARBA00023134"/>
    </source>
</evidence>
<evidence type="ECO:0000313" key="8">
    <source>
        <dbReference type="EMBL" id="CAD9419356.1"/>
    </source>
</evidence>
<dbReference type="GO" id="GO:0003743">
    <property type="term" value="F:translation initiation factor activity"/>
    <property type="evidence" value="ECO:0007669"/>
    <property type="project" value="UniProtKB-KW"/>
</dbReference>
<feature type="region of interest" description="Disordered" evidence="6">
    <location>
        <begin position="141"/>
        <end position="214"/>
    </location>
</feature>
<dbReference type="GO" id="GO:0001732">
    <property type="term" value="P:formation of cytoplasmic translation initiation complex"/>
    <property type="evidence" value="ECO:0007669"/>
    <property type="project" value="TreeGrafter"/>
</dbReference>
<dbReference type="PANTHER" id="PTHR23001">
    <property type="entry name" value="EUKARYOTIC TRANSLATION INITIATION FACTOR"/>
    <property type="match status" value="1"/>
</dbReference>
<feature type="region of interest" description="Disordered" evidence="6">
    <location>
        <begin position="243"/>
        <end position="271"/>
    </location>
</feature>
<dbReference type="Gene3D" id="3.30.30.170">
    <property type="match status" value="1"/>
</dbReference>
<feature type="compositionally biased region" description="Acidic residues" evidence="6">
    <location>
        <begin position="261"/>
        <end position="271"/>
    </location>
</feature>
<keyword evidence="2" id="KW-0396">Initiation factor</keyword>
<feature type="compositionally biased region" description="Basic and acidic residues" evidence="6">
    <location>
        <begin position="160"/>
        <end position="180"/>
    </location>
</feature>
<name>A0A7S2CA39_9EUKA</name>
<evidence type="ECO:0000256" key="2">
    <source>
        <dbReference type="ARBA" id="ARBA00022540"/>
    </source>
</evidence>
<dbReference type="InterPro" id="IPR045196">
    <property type="entry name" value="IF2/IF5"/>
</dbReference>
<protein>
    <recommendedName>
        <fullName evidence="7">W2 domain-containing protein</fullName>
    </recommendedName>
</protein>
<dbReference type="InterPro" id="IPR016190">
    <property type="entry name" value="Transl_init_fac_IF2/IF5_Zn-bd"/>
</dbReference>
<dbReference type="GO" id="GO:0005525">
    <property type="term" value="F:GTP binding"/>
    <property type="evidence" value="ECO:0007669"/>
    <property type="project" value="UniProtKB-KW"/>
</dbReference>
<feature type="compositionally biased region" description="Acidic residues" evidence="6">
    <location>
        <begin position="204"/>
        <end position="214"/>
    </location>
</feature>
<keyword evidence="3" id="KW-0547">Nucleotide-binding</keyword>
<evidence type="ECO:0000256" key="4">
    <source>
        <dbReference type="ARBA" id="ARBA00022917"/>
    </source>
</evidence>
<dbReference type="SUPFAM" id="SSF48371">
    <property type="entry name" value="ARM repeat"/>
    <property type="match status" value="1"/>
</dbReference>
<keyword evidence="5" id="KW-0342">GTP-binding</keyword>
<organism evidence="8">
    <name type="scientific">Haptolina brevifila</name>
    <dbReference type="NCBI Taxonomy" id="156173"/>
    <lineage>
        <taxon>Eukaryota</taxon>
        <taxon>Haptista</taxon>
        <taxon>Haptophyta</taxon>
        <taxon>Prymnesiophyceae</taxon>
        <taxon>Prymnesiales</taxon>
        <taxon>Prymnesiaceae</taxon>
        <taxon>Haptolina</taxon>
    </lineage>
</organism>
<dbReference type="GO" id="GO:0071074">
    <property type="term" value="F:eukaryotic initiation factor eIF2 binding"/>
    <property type="evidence" value="ECO:0007669"/>
    <property type="project" value="TreeGrafter"/>
</dbReference>
<dbReference type="Gene3D" id="2.20.25.350">
    <property type="match status" value="1"/>
</dbReference>
<reference evidence="8" key="1">
    <citation type="submission" date="2021-01" db="EMBL/GenBank/DDBJ databases">
        <authorList>
            <person name="Corre E."/>
            <person name="Pelletier E."/>
            <person name="Niang G."/>
            <person name="Scheremetjew M."/>
            <person name="Finn R."/>
            <person name="Kale V."/>
            <person name="Holt S."/>
            <person name="Cochrane G."/>
            <person name="Meng A."/>
            <person name="Brown T."/>
            <person name="Cohen L."/>
        </authorList>
    </citation>
    <scope>NUCLEOTIDE SEQUENCE</scope>
    <source>
        <strain evidence="8">UTEX LB 985</strain>
    </source>
</reference>
<dbReference type="GO" id="GO:0005829">
    <property type="term" value="C:cytosol"/>
    <property type="evidence" value="ECO:0007669"/>
    <property type="project" value="TreeGrafter"/>
</dbReference>
<evidence type="ECO:0000256" key="6">
    <source>
        <dbReference type="SAM" id="MobiDB-lite"/>
    </source>
</evidence>
<dbReference type="AlphaFoldDB" id="A0A7S2CA39"/>
<proteinExistence type="inferred from homology"/>
<comment type="similarity">
    <text evidence="1">Belongs to the eIF-2-beta/eIF-5 family.</text>
</comment>
<dbReference type="SMART" id="SM00515">
    <property type="entry name" value="eIF5C"/>
    <property type="match status" value="1"/>
</dbReference>
<feature type="domain" description="W2" evidence="7">
    <location>
        <begin position="261"/>
        <end position="433"/>
    </location>
</feature>
<dbReference type="InterPro" id="IPR003307">
    <property type="entry name" value="W2_domain"/>
</dbReference>
<dbReference type="SUPFAM" id="SSF75689">
    <property type="entry name" value="Zinc-binding domain of translation initiation factor 2 beta"/>
    <property type="match status" value="1"/>
</dbReference>
<dbReference type="InterPro" id="IPR002735">
    <property type="entry name" value="Transl_init_fac_IF2/IF5_dom"/>
</dbReference>
<dbReference type="FunFam" id="2.20.25.350:FF:000001">
    <property type="entry name" value="Eukaryotic translation initiation factor 5"/>
    <property type="match status" value="1"/>
</dbReference>
<feature type="compositionally biased region" description="Acidic residues" evidence="6">
    <location>
        <begin position="181"/>
        <end position="192"/>
    </location>
</feature>
<dbReference type="CDD" id="cd11561">
    <property type="entry name" value="W2_eIF5"/>
    <property type="match status" value="1"/>
</dbReference>
<dbReference type="PROSITE" id="PS51363">
    <property type="entry name" value="W2"/>
    <property type="match status" value="1"/>
</dbReference>